<dbReference type="AlphaFoldDB" id="A0A6C0CEP9"/>
<accession>A0A6C0CEP9</accession>
<reference evidence="1" key="1">
    <citation type="journal article" date="2020" name="Nature">
        <title>Giant virus diversity and host interactions through global metagenomics.</title>
        <authorList>
            <person name="Schulz F."/>
            <person name="Roux S."/>
            <person name="Paez-Espino D."/>
            <person name="Jungbluth S."/>
            <person name="Walsh D.A."/>
            <person name="Denef V.J."/>
            <person name="McMahon K.D."/>
            <person name="Konstantinidis K.T."/>
            <person name="Eloe-Fadrosh E.A."/>
            <person name="Kyrpides N.C."/>
            <person name="Woyke T."/>
        </authorList>
    </citation>
    <scope>NUCLEOTIDE SEQUENCE</scope>
    <source>
        <strain evidence="1">GVMAG-M-3300020595-32</strain>
    </source>
</reference>
<proteinExistence type="predicted"/>
<organism evidence="1">
    <name type="scientific">viral metagenome</name>
    <dbReference type="NCBI Taxonomy" id="1070528"/>
    <lineage>
        <taxon>unclassified sequences</taxon>
        <taxon>metagenomes</taxon>
        <taxon>organismal metagenomes</taxon>
    </lineage>
</organism>
<dbReference type="EMBL" id="MN739399">
    <property type="protein sequence ID" value="QHT02777.1"/>
    <property type="molecule type" value="Genomic_DNA"/>
</dbReference>
<sequence length="527" mass="55826">MSKSGSKALSKSVDASVKSVVKSVESVVTSVVPKNMNMKHVLLAILVGLLLCMLMGNTVEGYECTPPATPGAGITLASGPASNIGTRGGDGPNSNVIETEQAKYSCENGGTPTVTCDGPDDGEYVVSCIGGDQAAPCNTVANAGPYRLSRGPNTSLYCDDYCTDTAAATNPVADYDGLSQTATGSPLVIDNTAGYCYGDGSPLTNNLCSKIKAKDTCDNNGSCSWKDFTTLVDGEADPHLRNLYNKIISGASDPLIRAGCPSIESYLPTGSDADNIKAIILASQETRPLKLFLTGDTEEASTVVGNSVGEGWANLKMTGGATDDVYFDFFYLLLGAGVDGGGDNKKPVSEQISESPHIPAELKVKLKSLVVPVEEKWEKLDPNKDLLNRNGGRVIAGYNRTDGLVIRNIPTQPIILSGSRASFHRGAGCPNTWNTDTNRFVNLDNTCKLDTPCSVIKDNRKKIVEELPTLPFTDIPLYTNEIVRTYCSLDSCASGSDPLPECIPNTQLLKLENQISNLASKVSGYFV</sequence>
<protein>
    <submittedName>
        <fullName evidence="1">Uncharacterized protein</fullName>
    </submittedName>
</protein>
<evidence type="ECO:0000313" key="1">
    <source>
        <dbReference type="EMBL" id="QHT02777.1"/>
    </source>
</evidence>
<name>A0A6C0CEP9_9ZZZZ</name>